<dbReference type="RefSeq" id="WP_038062726.1">
    <property type="nucleotide sequence ID" value="NZ_CP008796.1"/>
</dbReference>
<proteinExistence type="inferred from homology"/>
<dbReference type="KEGG" id="tcm:HL41_02315"/>
<sequence length="399" mass="43823">MFERKINIYEVFEVKGRGICYFGVGALKKMKDIAKELASQDIKRVLVVTGKSAYRTCGAWDVVVKCFNETGIEYIHYDGITPNPTVQEIDQAVKLGLEFGAQAVLGIGGGSPIDSAKAVAVLLEHPGVSAEKLFTGEFMPERAKPILAINTTHGTGTEVDRYAVASIVEKGYKPGIGFNFTYPLYSIDDPTLTTSLSYEQTLYTTVDALNHVIEASTSQLRNPYTVLLAKETVRIIAHYLPQALIKPDDLNARYWLLYASMLAGIAIDTSMTHLTHVLEHPLSALKPELAHGHGLGILLPSVLLEIYPAMPEILAEVLSPIVPDLLGIPGENEEVAFAVEGWLRNLGLRERLSEVGFYEEDVEKLTELAMSTPLLNQGLLNAPVKVNEDLIRNIYLNSL</sequence>
<evidence type="ECO:0000313" key="5">
    <source>
        <dbReference type="EMBL" id="AIH03721.1"/>
    </source>
</evidence>
<gene>
    <name evidence="5" type="ORF">HL41_02315</name>
</gene>
<feature type="domain" description="Fe-containing alcohol dehydrogenase-like C-terminal" evidence="4">
    <location>
        <begin position="201"/>
        <end position="397"/>
    </location>
</feature>
<dbReference type="SUPFAM" id="SSF56796">
    <property type="entry name" value="Dehydroquinate synthase-like"/>
    <property type="match status" value="1"/>
</dbReference>
<keyword evidence="6" id="KW-1185">Reference proteome</keyword>
<dbReference type="CDD" id="cd08186">
    <property type="entry name" value="Fe-ADH-like"/>
    <property type="match status" value="1"/>
</dbReference>
<accession>A0A075WS87</accession>
<dbReference type="Proteomes" id="UP000028481">
    <property type="component" value="Chromosome"/>
</dbReference>
<dbReference type="PANTHER" id="PTHR11496:SF102">
    <property type="entry name" value="ALCOHOL DEHYDROGENASE 4"/>
    <property type="match status" value="1"/>
</dbReference>
<dbReference type="GO" id="GO:0004022">
    <property type="term" value="F:alcohol dehydrogenase (NAD+) activity"/>
    <property type="evidence" value="ECO:0007669"/>
    <property type="project" value="TreeGrafter"/>
</dbReference>
<dbReference type="HOGENOM" id="CLU_007207_0_4_0"/>
<dbReference type="InterPro" id="IPR039697">
    <property type="entry name" value="Alcohol_dehydrogenase_Fe"/>
</dbReference>
<dbReference type="InterPro" id="IPR056798">
    <property type="entry name" value="ADH_Fe_C"/>
</dbReference>
<dbReference type="eggNOG" id="COG1454">
    <property type="taxonomic scope" value="Bacteria"/>
</dbReference>
<dbReference type="FunFam" id="3.40.50.1970:FF:000003">
    <property type="entry name" value="Alcohol dehydrogenase, iron-containing"/>
    <property type="match status" value="1"/>
</dbReference>
<dbReference type="AlphaFoldDB" id="A0A075WS87"/>
<dbReference type="Gene3D" id="1.20.1090.10">
    <property type="entry name" value="Dehydroquinate synthase-like - alpha domain"/>
    <property type="match status" value="1"/>
</dbReference>
<dbReference type="Gene3D" id="3.40.50.1970">
    <property type="match status" value="1"/>
</dbReference>
<evidence type="ECO:0000256" key="2">
    <source>
        <dbReference type="ARBA" id="ARBA00023002"/>
    </source>
</evidence>
<organism evidence="5 6">
    <name type="scientific">Thermodesulfobacterium commune DSM 2178</name>
    <dbReference type="NCBI Taxonomy" id="289377"/>
    <lineage>
        <taxon>Bacteria</taxon>
        <taxon>Pseudomonadati</taxon>
        <taxon>Thermodesulfobacteriota</taxon>
        <taxon>Thermodesulfobacteria</taxon>
        <taxon>Thermodesulfobacteriales</taxon>
        <taxon>Thermodesulfobacteriaceae</taxon>
        <taxon>Thermodesulfobacterium</taxon>
    </lineage>
</organism>
<dbReference type="PANTHER" id="PTHR11496">
    <property type="entry name" value="ALCOHOL DEHYDROGENASE"/>
    <property type="match status" value="1"/>
</dbReference>
<dbReference type="Pfam" id="PF00465">
    <property type="entry name" value="Fe-ADH"/>
    <property type="match status" value="1"/>
</dbReference>
<evidence type="ECO:0000256" key="1">
    <source>
        <dbReference type="ARBA" id="ARBA00007358"/>
    </source>
</evidence>
<dbReference type="InterPro" id="IPR045910">
    <property type="entry name" value="AdhA-like"/>
</dbReference>
<reference evidence="5 6" key="1">
    <citation type="journal article" date="2015" name="Genome Announc.">
        <title>Genome Sequence of a Sulfate-Reducing Thermophilic Bacterium, Thermodesulfobacterium commune DSM 2178T (Phylum Thermodesulfobacteria).</title>
        <authorList>
            <person name="Bhatnagar S."/>
            <person name="Badger J.H."/>
            <person name="Madupu R."/>
            <person name="Khouri H.M."/>
            <person name="O'Connor E.M."/>
            <person name="Robb F.T."/>
            <person name="Ward N.L."/>
            <person name="Eisen J.A."/>
        </authorList>
    </citation>
    <scope>NUCLEOTIDE SEQUENCE [LARGE SCALE GENOMIC DNA]</scope>
    <source>
        <strain evidence="5 6">DSM 2178</strain>
    </source>
</reference>
<dbReference type="PaxDb" id="289377-HL41_02315"/>
<evidence type="ECO:0000259" key="3">
    <source>
        <dbReference type="Pfam" id="PF00465"/>
    </source>
</evidence>
<evidence type="ECO:0000313" key="6">
    <source>
        <dbReference type="Proteomes" id="UP000028481"/>
    </source>
</evidence>
<dbReference type="Pfam" id="PF25137">
    <property type="entry name" value="ADH_Fe_C"/>
    <property type="match status" value="1"/>
</dbReference>
<dbReference type="EMBL" id="CP008796">
    <property type="protein sequence ID" value="AIH03721.1"/>
    <property type="molecule type" value="Genomic_DNA"/>
</dbReference>
<protein>
    <submittedName>
        <fullName evidence="5">Alcohol dehydrogenase</fullName>
    </submittedName>
</protein>
<dbReference type="GO" id="GO:0046872">
    <property type="term" value="F:metal ion binding"/>
    <property type="evidence" value="ECO:0007669"/>
    <property type="project" value="InterPro"/>
</dbReference>
<dbReference type="OrthoDB" id="9804734at2"/>
<feature type="domain" description="Alcohol dehydrogenase iron-type/glycerol dehydrogenase GldA" evidence="3">
    <location>
        <begin position="20"/>
        <end position="190"/>
    </location>
</feature>
<dbReference type="STRING" id="289377.HL41_02315"/>
<evidence type="ECO:0000259" key="4">
    <source>
        <dbReference type="Pfam" id="PF25137"/>
    </source>
</evidence>
<name>A0A075WS87_9BACT</name>
<comment type="similarity">
    <text evidence="1">Belongs to the iron-containing alcohol dehydrogenase family.</text>
</comment>
<dbReference type="InterPro" id="IPR001670">
    <property type="entry name" value="ADH_Fe/GldA"/>
</dbReference>
<keyword evidence="2" id="KW-0560">Oxidoreductase</keyword>